<keyword evidence="6" id="KW-1185">Reference proteome</keyword>
<gene>
    <name evidence="5" type="ORF">PYCCODRAFT_1368953</name>
</gene>
<dbReference type="InterPro" id="IPR001214">
    <property type="entry name" value="SET_dom"/>
</dbReference>
<evidence type="ECO:0000256" key="1">
    <source>
        <dbReference type="ARBA" id="ARBA00022603"/>
    </source>
</evidence>
<dbReference type="InterPro" id="IPR044429">
    <property type="entry name" value="SETD4_SET"/>
</dbReference>
<dbReference type="GO" id="GO:0016279">
    <property type="term" value="F:protein-lysine N-methyltransferase activity"/>
    <property type="evidence" value="ECO:0007669"/>
    <property type="project" value="InterPro"/>
</dbReference>
<sequence>MDDLDTQRWERLLQWLRDKHGMDTDALLVEPRQVPGAGRGLFAARDIPPSATIFEVPSSALMNVKTLLPLYPHIREGRLSSHQLVSLHLLLHRPPGEDDSLDSHFGPYISTLPRDFSSHPLTWLIDHRHGKDDLWTGYLLKNLPPMTRMALEKSYDGFQKDWKAVVGILTESPAMLSLSSRRTLKTTEDLDLGELLSDYVWAWLNVNTRCIYYRLRQNRSDPDNFTLCPILDFANHGPELTHIFPVVESDIWDVTIPRAPGSVKRAKTEPFVFFGPSDFSVPEGQELLLKYGAHSNRFLFIEYGFVNSFDEGAVLSGRFPGEVDVQELVEDLIDQAGPLKSQIRSTLHRAGYWGEWTLHSAPEPAHPSWRLITVLRLVCALQRLQGNGAEAEAAISAWEGVINGFVSQMSQSNEDAWRGTLLKMCETIRGRARQGVSSLRSSPPSGDPPWASWMVGNLCALWREEAEVAEAVIASVLEGKEF</sequence>
<keyword evidence="2" id="KW-0808">Transferase</keyword>
<organism evidence="5 6">
    <name type="scientific">Trametes coccinea (strain BRFM310)</name>
    <name type="common">Pycnoporus coccineus</name>
    <dbReference type="NCBI Taxonomy" id="1353009"/>
    <lineage>
        <taxon>Eukaryota</taxon>
        <taxon>Fungi</taxon>
        <taxon>Dikarya</taxon>
        <taxon>Basidiomycota</taxon>
        <taxon>Agaricomycotina</taxon>
        <taxon>Agaricomycetes</taxon>
        <taxon>Polyporales</taxon>
        <taxon>Polyporaceae</taxon>
        <taxon>Trametes</taxon>
    </lineage>
</organism>
<dbReference type="GO" id="GO:0032259">
    <property type="term" value="P:methylation"/>
    <property type="evidence" value="ECO:0007669"/>
    <property type="project" value="UniProtKB-KW"/>
</dbReference>
<evidence type="ECO:0000313" key="6">
    <source>
        <dbReference type="Proteomes" id="UP000193067"/>
    </source>
</evidence>
<dbReference type="InterPro" id="IPR046341">
    <property type="entry name" value="SET_dom_sf"/>
</dbReference>
<dbReference type="PANTHER" id="PTHR13271">
    <property type="entry name" value="UNCHARACTERIZED PUTATIVE METHYLTRANSFERASE"/>
    <property type="match status" value="1"/>
</dbReference>
<proteinExistence type="predicted"/>
<evidence type="ECO:0000259" key="4">
    <source>
        <dbReference type="PROSITE" id="PS50280"/>
    </source>
</evidence>
<dbReference type="EMBL" id="KZ084110">
    <property type="protein sequence ID" value="OSD01579.1"/>
    <property type="molecule type" value="Genomic_DNA"/>
</dbReference>
<dbReference type="OrthoDB" id="341421at2759"/>
<dbReference type="SUPFAM" id="SSF82199">
    <property type="entry name" value="SET domain"/>
    <property type="match status" value="1"/>
</dbReference>
<dbReference type="Gene3D" id="3.90.1410.10">
    <property type="entry name" value="set domain protein methyltransferase, domain 1"/>
    <property type="match status" value="1"/>
</dbReference>
<dbReference type="STRING" id="1353009.A0A1Y2IKC0"/>
<reference evidence="5 6" key="1">
    <citation type="journal article" date="2015" name="Biotechnol. Biofuels">
        <title>Enhanced degradation of softwood versus hardwood by the white-rot fungus Pycnoporus coccineus.</title>
        <authorList>
            <person name="Couturier M."/>
            <person name="Navarro D."/>
            <person name="Chevret D."/>
            <person name="Henrissat B."/>
            <person name="Piumi F."/>
            <person name="Ruiz-Duenas F.J."/>
            <person name="Martinez A.T."/>
            <person name="Grigoriev I.V."/>
            <person name="Riley R."/>
            <person name="Lipzen A."/>
            <person name="Berrin J.G."/>
            <person name="Master E.R."/>
            <person name="Rosso M.N."/>
        </authorList>
    </citation>
    <scope>NUCLEOTIDE SEQUENCE [LARGE SCALE GENOMIC DNA]</scope>
    <source>
        <strain evidence="5 6">BRFM310</strain>
    </source>
</reference>
<dbReference type="PROSITE" id="PS50280">
    <property type="entry name" value="SET"/>
    <property type="match status" value="1"/>
</dbReference>
<dbReference type="CDD" id="cd19177">
    <property type="entry name" value="SET_SETD4"/>
    <property type="match status" value="1"/>
</dbReference>
<protein>
    <submittedName>
        <fullName evidence="5">SET domain-containing protein</fullName>
    </submittedName>
</protein>
<feature type="domain" description="SET" evidence="4">
    <location>
        <begin position="27"/>
        <end position="292"/>
    </location>
</feature>
<dbReference type="PANTHER" id="PTHR13271:SF47">
    <property type="entry name" value="ACTIN-HISTIDINE N-METHYLTRANSFERASE"/>
    <property type="match status" value="1"/>
</dbReference>
<keyword evidence="1" id="KW-0489">Methyltransferase</keyword>
<evidence type="ECO:0000256" key="3">
    <source>
        <dbReference type="ARBA" id="ARBA00022691"/>
    </source>
</evidence>
<accession>A0A1Y2IKC0</accession>
<evidence type="ECO:0000256" key="2">
    <source>
        <dbReference type="ARBA" id="ARBA00022679"/>
    </source>
</evidence>
<name>A0A1Y2IKC0_TRAC3</name>
<evidence type="ECO:0000313" key="5">
    <source>
        <dbReference type="EMBL" id="OSD01579.1"/>
    </source>
</evidence>
<dbReference type="InterPro" id="IPR050600">
    <property type="entry name" value="SETD3_SETD6_MTase"/>
</dbReference>
<dbReference type="AlphaFoldDB" id="A0A1Y2IKC0"/>
<keyword evidence="3" id="KW-0949">S-adenosyl-L-methionine</keyword>
<dbReference type="Proteomes" id="UP000193067">
    <property type="component" value="Unassembled WGS sequence"/>
</dbReference>